<feature type="transmembrane region" description="Helical" evidence="2">
    <location>
        <begin position="1437"/>
        <end position="1456"/>
    </location>
</feature>
<dbReference type="InterPro" id="IPR000014">
    <property type="entry name" value="PAS"/>
</dbReference>
<feature type="transmembrane region" description="Helical" evidence="2">
    <location>
        <begin position="264"/>
        <end position="286"/>
    </location>
</feature>
<proteinExistence type="predicted"/>
<keyword evidence="2" id="KW-0472">Membrane</keyword>
<feature type="compositionally biased region" description="Basic and acidic residues" evidence="1">
    <location>
        <begin position="1058"/>
        <end position="1072"/>
    </location>
</feature>
<comment type="caution">
    <text evidence="4">The sequence shown here is derived from an EMBL/GenBank/DDBJ whole genome shotgun (WGS) entry which is preliminary data.</text>
</comment>
<keyword evidence="5" id="KW-1185">Reference proteome</keyword>
<dbReference type="SUPFAM" id="SSF55785">
    <property type="entry name" value="PYP-like sensor domain (PAS domain)"/>
    <property type="match status" value="1"/>
</dbReference>
<dbReference type="PANTHER" id="PTHR31600:SF2">
    <property type="entry name" value="GAMETE ENRICHED GENE 10 PROTEIN-RELATED"/>
    <property type="match status" value="1"/>
</dbReference>
<feature type="compositionally biased region" description="Polar residues" evidence="1">
    <location>
        <begin position="839"/>
        <end position="850"/>
    </location>
</feature>
<feature type="compositionally biased region" description="Acidic residues" evidence="1">
    <location>
        <begin position="898"/>
        <end position="914"/>
    </location>
</feature>
<feature type="transmembrane region" description="Helical" evidence="2">
    <location>
        <begin position="1662"/>
        <end position="1683"/>
    </location>
</feature>
<evidence type="ECO:0000313" key="4">
    <source>
        <dbReference type="EMBL" id="CAG9322186.1"/>
    </source>
</evidence>
<accession>A0AAU9JAM6</accession>
<evidence type="ECO:0000256" key="2">
    <source>
        <dbReference type="SAM" id="Phobius"/>
    </source>
</evidence>
<evidence type="ECO:0000259" key="3">
    <source>
        <dbReference type="PROSITE" id="PS50112"/>
    </source>
</evidence>
<feature type="compositionally biased region" description="Basic and acidic residues" evidence="1">
    <location>
        <begin position="956"/>
        <end position="973"/>
    </location>
</feature>
<dbReference type="InterPro" id="IPR035965">
    <property type="entry name" value="PAS-like_dom_sf"/>
</dbReference>
<dbReference type="InterPro" id="IPR052994">
    <property type="entry name" value="Tiny_macrocysts_regulators"/>
</dbReference>
<protein>
    <recommendedName>
        <fullName evidence="3">PAS domain-containing protein</fullName>
    </recommendedName>
</protein>
<keyword evidence="2" id="KW-1133">Transmembrane helix</keyword>
<dbReference type="CDD" id="cd00130">
    <property type="entry name" value="PAS"/>
    <property type="match status" value="1"/>
</dbReference>
<dbReference type="PANTHER" id="PTHR31600">
    <property type="entry name" value="TINY MACROCYSTS PROTEIN B-RELATED"/>
    <property type="match status" value="1"/>
</dbReference>
<sequence>MQGHVDEIEYLKNHGDEEENEEASGDSKDQILKLLKSRLFSLFFRLNTLKVAIPIHYHMVMIAIEGLQLLTLVLNDGSYNKLGPYDSDSPWNLSQTQWLIDVCWVFRVDRYLRGSSTGFMVLLGIWGFLLASLVGIGVFIAIENKNYSSIMSFLLKILKALITLLTNLLFIPIIDTLAFAIRCSLATDDHCLDLQVGYQFMMIYVAASVVYFGVIILCSMLYFDFCQICGGFMAKPHCRLKLLKLSSYVGLIFSYYFITTAGKVILFLIVCLVIGLIISYAMIQYVPYYNLRMCHIRLGAIVSFTSAVFCMIIGEFFKSTDQTNSSVTMLFYFLTPCLIQITQLAMNKRCKNLAEKKIQQLTNPYQVEIKVRMLVLKLEEAKSKYAKSIYGASNEEENEELKALQAETFTEIETVYNEAFKKFPNAEFLYLWSGLIQLHIFENYILSMVQCFKGTMIASKLDSQYMLYHFRKTSESFYKAHMKDDAYDYELFEKAFQNAQKNDESVTRSQFYFWAELESKAPKIQKLSKLAGETAKMIIVAKGNYQKLLKLNSKNTQALRMYGWFLSSLNNFSEMGQRYLNKAEMQEEAQQKNLNANVMSSLNQPLSFFDADNAIIRVSGDFETLGEIQKANASACQLLGYLSAELIGRNVSLIIPSPFSESHDEYIKKFHESGNYSIIDNQHLILYFANKNNNIFEGRLLVKVVPNDGQPPFLSAIIKPTNPKYEIVIMNKDWVITGYSQHCSEIFDLGNTKNSEQKIYNIITKFEDNKEAMMSEDGYDYTHEHEKTVNNLKLRLSELKIGEQSAHLLKVEVVDKQETKKGDYTRQDDKDSKAVSTVLPPSNIFNQKSDPLNHMDINLELDSTDSNTQQKSKSIRSPPPGAGGPSETSESQEISGSSEEESSEEESGEEDSSAEEISGSESDLEATKVVGMHGIADELDSLKGKKFAGLNAPDEEEKKSYEKKQLGESKPPSKDQINIGSKGSASKSSVSKSSNSKSEESEESQSKSQDSKSSDESGKNSYSKSGSEEGEENGEEEEEEEEEESEKSSSENDEEHSEEYSHTDPKEEDHSGIDGQSAHSSSKSMNSSMASLAQFNKSIKALVAYEFSRTRKYVLRFKLTLILTIIVLIVTSVMTFQIITNSVDFNEKLSHYVNLVGLLRMYTQSIAYYTRIISLMDFGYVPNADRDLFFQWLANDTTDMHNTNLVMYTKYGLLSDADQVVYTNEEISTWLLEGKTVREIQSNLFDATSNFILQAYLLNVEYNSTLVNLTNRRAFYLYRNGNGETLQYINNSAIYYVDAALSDLDSERIVAIMLILVSVILLCFCAGFAVIPAIRVLEKSKKEIWEIFFEIPGYVCRVMKAKCSDRLTILNEQANMELEELNGDDQKDDEEKAKDEGKRNDSKASKGDRNGDKSKKKKNVVEQKRVLAYDPKQRKIIVIKLACFFIISVVYFYLIYYTGFESVGTILQEEPPHVNWASRRRQLSRTINMWVTETLFENISAVGYKYVVPMGQDVGTGYTVAQIALDELDYVENSLIFGNGDEGLSSTDSRSSKHDSILFDNACAAPLMRNLEDCTTAGDGCMMQGLHSALGTYTTLGRTLLLQIENLKYINNYTLTGVQGIWNGNDMTLFRNLDNHYLYDPLAYSSDLYESDYKDQQEQMTVWQNLLMALYSVFSLLFFFFVYNPMIHKIGQDTKNAWSMCTLIPQEYQEDFKKLSAAIKERRDNFKWR</sequence>
<reference evidence="4" key="1">
    <citation type="submission" date="2021-09" db="EMBL/GenBank/DDBJ databases">
        <authorList>
            <consortium name="AG Swart"/>
            <person name="Singh M."/>
            <person name="Singh A."/>
            <person name="Seah K."/>
            <person name="Emmerich C."/>
        </authorList>
    </citation>
    <scope>NUCLEOTIDE SEQUENCE</scope>
    <source>
        <strain evidence="4">ATCC30299</strain>
    </source>
</reference>
<keyword evidence="2" id="KW-0812">Transmembrane</keyword>
<dbReference type="Proteomes" id="UP001162131">
    <property type="component" value="Unassembled WGS sequence"/>
</dbReference>
<dbReference type="Pfam" id="PF13426">
    <property type="entry name" value="PAS_9"/>
    <property type="match status" value="1"/>
</dbReference>
<feature type="transmembrane region" description="Helical" evidence="2">
    <location>
        <begin position="1309"/>
        <end position="1334"/>
    </location>
</feature>
<feature type="compositionally biased region" description="Low complexity" evidence="1">
    <location>
        <begin position="981"/>
        <end position="996"/>
    </location>
</feature>
<feature type="region of interest" description="Disordered" evidence="1">
    <location>
        <begin position="1380"/>
        <end position="1418"/>
    </location>
</feature>
<feature type="transmembrane region" description="Helical" evidence="2">
    <location>
        <begin position="298"/>
        <end position="317"/>
    </location>
</feature>
<feature type="compositionally biased region" description="Basic and acidic residues" evidence="1">
    <location>
        <begin position="1009"/>
        <end position="1018"/>
    </location>
</feature>
<dbReference type="NCBIfam" id="TIGR00229">
    <property type="entry name" value="sensory_box"/>
    <property type="match status" value="1"/>
</dbReference>
<dbReference type="EMBL" id="CAJZBQ010000030">
    <property type="protein sequence ID" value="CAG9322186.1"/>
    <property type="molecule type" value="Genomic_DNA"/>
</dbReference>
<name>A0AAU9JAM6_9CILI</name>
<dbReference type="SUPFAM" id="SSF81321">
    <property type="entry name" value="Family A G protein-coupled receptor-like"/>
    <property type="match status" value="1"/>
</dbReference>
<dbReference type="Pfam" id="PF25474">
    <property type="entry name" value="TPR_TmcB"/>
    <property type="match status" value="1"/>
</dbReference>
<organism evidence="4 5">
    <name type="scientific">Blepharisma stoltei</name>
    <dbReference type="NCBI Taxonomy" id="1481888"/>
    <lineage>
        <taxon>Eukaryota</taxon>
        <taxon>Sar</taxon>
        <taxon>Alveolata</taxon>
        <taxon>Ciliophora</taxon>
        <taxon>Postciliodesmatophora</taxon>
        <taxon>Heterotrichea</taxon>
        <taxon>Heterotrichida</taxon>
        <taxon>Blepharismidae</taxon>
        <taxon>Blepharisma</taxon>
    </lineage>
</organism>
<feature type="transmembrane region" description="Helical" evidence="2">
    <location>
        <begin position="242"/>
        <end position="258"/>
    </location>
</feature>
<feature type="transmembrane region" description="Helical" evidence="2">
    <location>
        <begin position="329"/>
        <end position="346"/>
    </location>
</feature>
<dbReference type="PROSITE" id="PS50112">
    <property type="entry name" value="PAS"/>
    <property type="match status" value="1"/>
</dbReference>
<feature type="region of interest" description="Disordered" evidence="1">
    <location>
        <begin position="821"/>
        <end position="1085"/>
    </location>
</feature>
<feature type="domain" description="PAS" evidence="3">
    <location>
        <begin position="626"/>
        <end position="674"/>
    </location>
</feature>
<feature type="compositionally biased region" description="Acidic residues" evidence="1">
    <location>
        <begin position="1028"/>
        <end position="1057"/>
    </location>
</feature>
<evidence type="ECO:0000256" key="1">
    <source>
        <dbReference type="SAM" id="MobiDB-lite"/>
    </source>
</evidence>
<evidence type="ECO:0000313" key="5">
    <source>
        <dbReference type="Proteomes" id="UP001162131"/>
    </source>
</evidence>
<feature type="transmembrane region" description="Helical" evidence="2">
    <location>
        <begin position="55"/>
        <end position="74"/>
    </location>
</feature>
<feature type="compositionally biased region" description="Basic and acidic residues" evidence="1">
    <location>
        <begin position="1389"/>
        <end position="1418"/>
    </location>
</feature>
<feature type="compositionally biased region" description="Basic and acidic residues" evidence="1">
    <location>
        <begin position="821"/>
        <end position="833"/>
    </location>
</feature>
<feature type="transmembrane region" description="Helical" evidence="2">
    <location>
        <begin position="154"/>
        <end position="181"/>
    </location>
</feature>
<dbReference type="Gene3D" id="3.30.450.20">
    <property type="entry name" value="PAS domain"/>
    <property type="match status" value="1"/>
</dbReference>
<feature type="transmembrane region" description="Helical" evidence="2">
    <location>
        <begin position="201"/>
        <end position="222"/>
    </location>
</feature>
<feature type="transmembrane region" description="Helical" evidence="2">
    <location>
        <begin position="119"/>
        <end position="142"/>
    </location>
</feature>
<dbReference type="InterPro" id="IPR057352">
    <property type="entry name" value="TPR_TmcB/C"/>
</dbReference>
<gene>
    <name evidence="4" type="ORF">BSTOLATCC_MIC30564</name>
</gene>
<feature type="compositionally biased region" description="Low complexity" evidence="1">
    <location>
        <begin position="886"/>
        <end position="897"/>
    </location>
</feature>
<feature type="transmembrane region" description="Helical" evidence="2">
    <location>
        <begin position="1119"/>
        <end position="1139"/>
    </location>
</feature>